<dbReference type="OMA" id="FRTICPK"/>
<dbReference type="PROSITE" id="PS51294">
    <property type="entry name" value="HTH_MYB"/>
    <property type="match status" value="1"/>
</dbReference>
<name>A0A163K291_ABSGL</name>
<dbReference type="PANTHER" id="PTHR46734:SF1">
    <property type="entry name" value="TELOMERIC REPEAT-BINDING FACTOR 1"/>
    <property type="match status" value="1"/>
</dbReference>
<feature type="region of interest" description="Disordered" evidence="2">
    <location>
        <begin position="1"/>
        <end position="21"/>
    </location>
</feature>
<keyword evidence="1" id="KW-0539">Nucleus</keyword>
<evidence type="ECO:0000256" key="1">
    <source>
        <dbReference type="ARBA" id="ARBA00023242"/>
    </source>
</evidence>
<gene>
    <name evidence="5" type="primary">ABSGL_10921.1 scaffold 12033</name>
</gene>
<dbReference type="InterPro" id="IPR009057">
    <property type="entry name" value="Homeodomain-like_sf"/>
</dbReference>
<proteinExistence type="predicted"/>
<dbReference type="STRING" id="4829.A0A163K291"/>
<dbReference type="AlphaFoldDB" id="A0A163K291"/>
<dbReference type="EMBL" id="LT554417">
    <property type="protein sequence ID" value="SAM05055.1"/>
    <property type="molecule type" value="Genomic_DNA"/>
</dbReference>
<evidence type="ECO:0000313" key="5">
    <source>
        <dbReference type="EMBL" id="SAM05055.1"/>
    </source>
</evidence>
<protein>
    <recommendedName>
        <fullName evidence="7">Myb-like domain-containing protein</fullName>
    </recommendedName>
</protein>
<dbReference type="PANTHER" id="PTHR46734">
    <property type="entry name" value="TELOMERIC REPEAT-BINDING FACTOR 1 TERF1"/>
    <property type="match status" value="1"/>
</dbReference>
<reference evidence="5" key="1">
    <citation type="submission" date="2016-04" db="EMBL/GenBank/DDBJ databases">
        <authorList>
            <person name="Evans L.H."/>
            <person name="Alamgir A."/>
            <person name="Owens N."/>
            <person name="Weber N.D."/>
            <person name="Virtaneva K."/>
            <person name="Barbian K."/>
            <person name="Babar A."/>
            <person name="Rosenke K."/>
        </authorList>
    </citation>
    <scope>NUCLEOTIDE SEQUENCE [LARGE SCALE GENOMIC DNA]</scope>
    <source>
        <strain evidence="5">CBS 101.48</strain>
    </source>
</reference>
<dbReference type="InterPro" id="IPR001005">
    <property type="entry name" value="SANT/Myb"/>
</dbReference>
<organism evidence="5">
    <name type="scientific">Absidia glauca</name>
    <name type="common">Pin mould</name>
    <dbReference type="NCBI Taxonomy" id="4829"/>
    <lineage>
        <taxon>Eukaryota</taxon>
        <taxon>Fungi</taxon>
        <taxon>Fungi incertae sedis</taxon>
        <taxon>Mucoromycota</taxon>
        <taxon>Mucoromycotina</taxon>
        <taxon>Mucoromycetes</taxon>
        <taxon>Mucorales</taxon>
        <taxon>Cunninghamellaceae</taxon>
        <taxon>Absidia</taxon>
    </lineage>
</organism>
<feature type="domain" description="Myb-like" evidence="3">
    <location>
        <begin position="101"/>
        <end position="155"/>
    </location>
</feature>
<evidence type="ECO:0000256" key="2">
    <source>
        <dbReference type="SAM" id="MobiDB-lite"/>
    </source>
</evidence>
<evidence type="ECO:0000259" key="4">
    <source>
        <dbReference type="PROSITE" id="PS51294"/>
    </source>
</evidence>
<sequence>MTQPSHDDTITMANGSRKRRRWGDDETDALLLGCMKHGVGNWKDIIKDPTLTFDRRTAVDLKDRFRTICPKPEYQHLYSQQGVSTYYLAFDTAKQIPVTRKKRRSRRLFNDEEDRALLDGVEKYGVSWARIAKDPQLNLSHRKGGDLRDRFRNKFPDRYEALGFSLPGRRMAARRTWRQVGGFDSNGVNIATTTTSHDSPCTTTTRQQTQ</sequence>
<keyword evidence="6" id="KW-1185">Reference proteome</keyword>
<dbReference type="Gene3D" id="1.10.10.60">
    <property type="entry name" value="Homeodomain-like"/>
    <property type="match status" value="1"/>
</dbReference>
<dbReference type="Gene3D" id="1.10.246.220">
    <property type="match status" value="1"/>
</dbReference>
<dbReference type="Pfam" id="PF13921">
    <property type="entry name" value="Myb_DNA-bind_6"/>
    <property type="match status" value="1"/>
</dbReference>
<dbReference type="SUPFAM" id="SSF46689">
    <property type="entry name" value="Homeodomain-like"/>
    <property type="match status" value="2"/>
</dbReference>
<feature type="domain" description="Myb-like" evidence="3">
    <location>
        <begin position="14"/>
        <end position="69"/>
    </location>
</feature>
<dbReference type="CDD" id="cd11660">
    <property type="entry name" value="SANT_TRF"/>
    <property type="match status" value="2"/>
</dbReference>
<feature type="domain" description="HTH myb-type" evidence="4">
    <location>
        <begin position="101"/>
        <end position="159"/>
    </location>
</feature>
<dbReference type="InParanoid" id="A0A163K291"/>
<feature type="compositionally biased region" description="Low complexity" evidence="2">
    <location>
        <begin position="192"/>
        <end position="210"/>
    </location>
</feature>
<dbReference type="Proteomes" id="UP000078561">
    <property type="component" value="Unassembled WGS sequence"/>
</dbReference>
<evidence type="ECO:0000259" key="3">
    <source>
        <dbReference type="PROSITE" id="PS50090"/>
    </source>
</evidence>
<dbReference type="PROSITE" id="PS50090">
    <property type="entry name" value="MYB_LIKE"/>
    <property type="match status" value="2"/>
</dbReference>
<accession>A0A163K291</accession>
<dbReference type="SMART" id="SM00717">
    <property type="entry name" value="SANT"/>
    <property type="match status" value="2"/>
</dbReference>
<dbReference type="InterPro" id="IPR056302">
    <property type="entry name" value="CHD1-2/Hrp3_HTH"/>
</dbReference>
<dbReference type="InterPro" id="IPR052450">
    <property type="entry name" value="TRBD-Containing_Protein"/>
</dbReference>
<evidence type="ECO:0008006" key="7">
    <source>
        <dbReference type="Google" id="ProtNLM"/>
    </source>
</evidence>
<feature type="region of interest" description="Disordered" evidence="2">
    <location>
        <begin position="188"/>
        <end position="210"/>
    </location>
</feature>
<evidence type="ECO:0000313" key="6">
    <source>
        <dbReference type="Proteomes" id="UP000078561"/>
    </source>
</evidence>
<dbReference type="OrthoDB" id="608866at2759"/>
<dbReference type="Pfam" id="PF23588">
    <property type="entry name" value="HTH_CHD1_Hrp3"/>
    <property type="match status" value="1"/>
</dbReference>
<dbReference type="InterPro" id="IPR017930">
    <property type="entry name" value="Myb_dom"/>
</dbReference>